<evidence type="ECO:0000313" key="2">
    <source>
        <dbReference type="Proteomes" id="UP000199207"/>
    </source>
</evidence>
<evidence type="ECO:0000313" key="1">
    <source>
        <dbReference type="EMBL" id="SFD12994.1"/>
    </source>
</evidence>
<organism evidence="1 2">
    <name type="scientific">Streptomyces aidingensis</name>
    <dbReference type="NCBI Taxonomy" id="910347"/>
    <lineage>
        <taxon>Bacteria</taxon>
        <taxon>Bacillati</taxon>
        <taxon>Actinomycetota</taxon>
        <taxon>Actinomycetes</taxon>
        <taxon>Kitasatosporales</taxon>
        <taxon>Streptomycetaceae</taxon>
        <taxon>Streptomyces</taxon>
    </lineage>
</organism>
<accession>A0A1I1PST2</accession>
<dbReference type="RefSeq" id="WP_093839881.1">
    <property type="nucleotide sequence ID" value="NZ_FOLM01000010.1"/>
</dbReference>
<name>A0A1I1PST2_9ACTN</name>
<gene>
    <name evidence="1" type="ORF">SAMN05421773_11034</name>
</gene>
<dbReference type="OrthoDB" id="4231840at2"/>
<protein>
    <submittedName>
        <fullName evidence="1">Uncharacterized protein</fullName>
    </submittedName>
</protein>
<dbReference type="Proteomes" id="UP000199207">
    <property type="component" value="Unassembled WGS sequence"/>
</dbReference>
<proteinExistence type="predicted"/>
<keyword evidence="2" id="KW-1185">Reference proteome</keyword>
<dbReference type="STRING" id="910347.SAMN05421773_11034"/>
<sequence>MSAPAVVEYLYAIEAEGWDGDDSRFHRPARVLEMPVVRRTARRIYYRRPGPGEQIGYVDRQAIEEAGEVWRRSAGWWEPDIRVYRDRPTLPDHGRRPDLAALRAEMAAAHPDRGGTEAAFIAARERYERARRRAAR</sequence>
<dbReference type="AlphaFoldDB" id="A0A1I1PST2"/>
<reference evidence="1 2" key="1">
    <citation type="submission" date="2016-10" db="EMBL/GenBank/DDBJ databases">
        <authorList>
            <person name="de Groot N.N."/>
        </authorList>
    </citation>
    <scope>NUCLEOTIDE SEQUENCE [LARGE SCALE GENOMIC DNA]</scope>
    <source>
        <strain evidence="1 2">CGMCC 4.5739</strain>
    </source>
</reference>
<dbReference type="EMBL" id="FOLM01000010">
    <property type="protein sequence ID" value="SFD12994.1"/>
    <property type="molecule type" value="Genomic_DNA"/>
</dbReference>